<feature type="domain" description="SAM" evidence="1">
    <location>
        <begin position="48"/>
        <end position="110"/>
    </location>
</feature>
<dbReference type="Gene3D" id="1.10.150.50">
    <property type="entry name" value="Transcription Factor, Ets-1"/>
    <property type="match status" value="1"/>
</dbReference>
<proteinExistence type="predicted"/>
<evidence type="ECO:0000259" key="1">
    <source>
        <dbReference type="PROSITE" id="PS50105"/>
    </source>
</evidence>
<protein>
    <recommendedName>
        <fullName evidence="1">SAM domain-containing protein</fullName>
    </recommendedName>
</protein>
<dbReference type="AlphaFoldDB" id="A0A8I6SEK5"/>
<sequence length="126" mass="14333">MARHVTSPQSNAGSICRNNAALSIFWSFRFAVPRRKMPPPGPQISNPQPHMDISKWLDILELKQYHHIFDTYKGVEDLLQFSEAEIKELGVKNAAHRARIVTSLVALKDKYEKGIIPLIYYVLSTA</sequence>
<dbReference type="SUPFAM" id="SSF47769">
    <property type="entry name" value="SAM/Pointed domain"/>
    <property type="match status" value="1"/>
</dbReference>
<dbReference type="InterPro" id="IPR001660">
    <property type="entry name" value="SAM"/>
</dbReference>
<dbReference type="KEGG" id="clec:112126716"/>
<dbReference type="Proteomes" id="UP000494040">
    <property type="component" value="Unassembled WGS sequence"/>
</dbReference>
<reference evidence="2" key="1">
    <citation type="submission" date="2022-01" db="UniProtKB">
        <authorList>
            <consortium name="EnsemblMetazoa"/>
        </authorList>
    </citation>
    <scope>IDENTIFICATION</scope>
</reference>
<dbReference type="PROSITE" id="PS50105">
    <property type="entry name" value="SAM_DOMAIN"/>
    <property type="match status" value="1"/>
</dbReference>
<dbReference type="GeneID" id="112126716"/>
<dbReference type="InterPro" id="IPR013761">
    <property type="entry name" value="SAM/pointed_sf"/>
</dbReference>
<dbReference type="RefSeq" id="XP_024082121.1">
    <property type="nucleotide sequence ID" value="XM_024226353.1"/>
</dbReference>
<dbReference type="OrthoDB" id="2412973at2759"/>
<dbReference type="EnsemblMetazoa" id="XM_024226353.1">
    <property type="protein sequence ID" value="XP_024082121.1"/>
    <property type="gene ID" value="LOC112126716"/>
</dbReference>
<organism evidence="2 3">
    <name type="scientific">Cimex lectularius</name>
    <name type="common">Bed bug</name>
    <name type="synonym">Acanthia lectularia</name>
    <dbReference type="NCBI Taxonomy" id="79782"/>
    <lineage>
        <taxon>Eukaryota</taxon>
        <taxon>Metazoa</taxon>
        <taxon>Ecdysozoa</taxon>
        <taxon>Arthropoda</taxon>
        <taxon>Hexapoda</taxon>
        <taxon>Insecta</taxon>
        <taxon>Pterygota</taxon>
        <taxon>Neoptera</taxon>
        <taxon>Paraneoptera</taxon>
        <taxon>Hemiptera</taxon>
        <taxon>Heteroptera</taxon>
        <taxon>Panheteroptera</taxon>
        <taxon>Cimicomorpha</taxon>
        <taxon>Cimicidae</taxon>
        <taxon>Cimex</taxon>
    </lineage>
</organism>
<accession>A0A8I6SEK5</accession>
<dbReference type="Pfam" id="PF00536">
    <property type="entry name" value="SAM_1"/>
    <property type="match status" value="1"/>
</dbReference>
<dbReference type="OMA" id="KQFNGVE"/>
<keyword evidence="3" id="KW-1185">Reference proteome</keyword>
<evidence type="ECO:0000313" key="3">
    <source>
        <dbReference type="Proteomes" id="UP000494040"/>
    </source>
</evidence>
<evidence type="ECO:0000313" key="2">
    <source>
        <dbReference type="EnsemblMetazoa" id="XP_024082121.1"/>
    </source>
</evidence>
<name>A0A8I6SEK5_CIMLE</name>